<evidence type="ECO:0000259" key="2">
    <source>
        <dbReference type="PROSITE" id="PS50097"/>
    </source>
</evidence>
<name>A0A7J7MH04_9MAGN</name>
<dbReference type="Pfam" id="PF00651">
    <property type="entry name" value="BTB"/>
    <property type="match status" value="1"/>
</dbReference>
<sequence>MELDLGVRNDIVDWILKSEGVFRWNLMDNKIDILKDLQNQSSSWKHMISHDGNEGEVDDEDESEDRYEGHEEWGLLNFLKSLELSDVFFIVGTEEKVVPAHKVILGASGSFPISSCNEDSIQILGVDYLILYVLLQYIYTSQTQMFTNGMRESGSSEIFLSDVSLEAFAAMFQFMYHGDIDMNNSMDMVNGTIVVHCGFYSEKGWFKLSEEDKSYMQTCKVVVSTCTFGGGDDLYRPIGMSQASLKKEADGNKINKNRMIGKWRIVIVRDLPFIDQRLNGKIPKMLTHRLFPQARFSIWVDSKSQFQRDPLGVLEALLWQTNSILAISEHGAHSSVYDEAKAVVHKNKVALEEVDKQMT</sequence>
<keyword evidence="4" id="KW-1185">Reference proteome</keyword>
<dbReference type="InterPro" id="IPR000210">
    <property type="entry name" value="BTB/POZ_dom"/>
</dbReference>
<dbReference type="AlphaFoldDB" id="A0A7J7MH04"/>
<dbReference type="InterPro" id="IPR006852">
    <property type="entry name" value="TOD1_MUCI70"/>
</dbReference>
<gene>
    <name evidence="3" type="ORF">GIB67_026662</name>
</gene>
<dbReference type="Gene3D" id="3.30.710.10">
    <property type="entry name" value="Potassium Channel Kv1.1, Chain A"/>
    <property type="match status" value="2"/>
</dbReference>
<evidence type="ECO:0000313" key="3">
    <source>
        <dbReference type="EMBL" id="KAF6154008.1"/>
    </source>
</evidence>
<dbReference type="Proteomes" id="UP000541444">
    <property type="component" value="Unassembled WGS sequence"/>
</dbReference>
<dbReference type="OrthoDB" id="970271at2759"/>
<dbReference type="InterPro" id="IPR048354">
    <property type="entry name" value="TOD1_MUCI70_glycTrfase_dom"/>
</dbReference>
<dbReference type="SUPFAM" id="SSF54695">
    <property type="entry name" value="POZ domain"/>
    <property type="match status" value="2"/>
</dbReference>
<dbReference type="EMBL" id="JACGCM010001538">
    <property type="protein sequence ID" value="KAF6154008.1"/>
    <property type="molecule type" value="Genomic_DNA"/>
</dbReference>
<dbReference type="Pfam" id="PF04765">
    <property type="entry name" value="TOD1_MUCI70"/>
    <property type="match status" value="1"/>
</dbReference>
<comment type="pathway">
    <text evidence="1">Protein modification; protein ubiquitination.</text>
</comment>
<dbReference type="CDD" id="cd18186">
    <property type="entry name" value="BTB_POZ_ZBTB_KLHL-like"/>
    <property type="match status" value="1"/>
</dbReference>
<evidence type="ECO:0000313" key="4">
    <source>
        <dbReference type="Proteomes" id="UP000541444"/>
    </source>
</evidence>
<dbReference type="PANTHER" id="PTHR12956">
    <property type="entry name" value="ALKALINE CERAMIDASE-RELATED"/>
    <property type="match status" value="1"/>
</dbReference>
<protein>
    <recommendedName>
        <fullName evidence="2">BTB domain-containing protein</fullName>
    </recommendedName>
</protein>
<organism evidence="3 4">
    <name type="scientific">Kingdonia uniflora</name>
    <dbReference type="NCBI Taxonomy" id="39325"/>
    <lineage>
        <taxon>Eukaryota</taxon>
        <taxon>Viridiplantae</taxon>
        <taxon>Streptophyta</taxon>
        <taxon>Embryophyta</taxon>
        <taxon>Tracheophyta</taxon>
        <taxon>Spermatophyta</taxon>
        <taxon>Magnoliopsida</taxon>
        <taxon>Ranunculales</taxon>
        <taxon>Circaeasteraceae</taxon>
        <taxon>Kingdonia</taxon>
    </lineage>
</organism>
<dbReference type="PANTHER" id="PTHR12956:SF17">
    <property type="entry name" value="OS01G0749100 PROTEIN"/>
    <property type="match status" value="1"/>
</dbReference>
<comment type="caution">
    <text evidence="3">The sequence shown here is derived from an EMBL/GenBank/DDBJ whole genome shotgun (WGS) entry which is preliminary data.</text>
</comment>
<dbReference type="InterPro" id="IPR011333">
    <property type="entry name" value="SKP1/BTB/POZ_sf"/>
</dbReference>
<proteinExistence type="predicted"/>
<feature type="domain" description="BTB" evidence="2">
    <location>
        <begin position="85"/>
        <end position="184"/>
    </location>
</feature>
<evidence type="ECO:0000256" key="1">
    <source>
        <dbReference type="ARBA" id="ARBA00004906"/>
    </source>
</evidence>
<accession>A0A7J7MH04</accession>
<reference evidence="3 4" key="1">
    <citation type="journal article" date="2020" name="IScience">
        <title>Genome Sequencing of the Endangered Kingdonia uniflora (Circaeasteraceae, Ranunculales) Reveals Potential Mechanisms of Evolutionary Specialization.</title>
        <authorList>
            <person name="Sun Y."/>
            <person name="Deng T."/>
            <person name="Zhang A."/>
            <person name="Moore M.J."/>
            <person name="Landis J.B."/>
            <person name="Lin N."/>
            <person name="Zhang H."/>
            <person name="Zhang X."/>
            <person name="Huang J."/>
            <person name="Zhang X."/>
            <person name="Sun H."/>
            <person name="Wang H."/>
        </authorList>
    </citation>
    <scope>NUCLEOTIDE SEQUENCE [LARGE SCALE GENOMIC DNA]</scope>
    <source>
        <strain evidence="3">TB1705</strain>
        <tissue evidence="3">Leaf</tissue>
    </source>
</reference>
<dbReference type="PROSITE" id="PS50097">
    <property type="entry name" value="BTB"/>
    <property type="match status" value="1"/>
</dbReference>